<dbReference type="InterPro" id="IPR023302">
    <property type="entry name" value="Pept_S9A_N"/>
</dbReference>
<dbReference type="Proteomes" id="UP001501323">
    <property type="component" value="Unassembled WGS sequence"/>
</dbReference>
<keyword evidence="2" id="KW-0645">Protease</keyword>
<reference evidence="10" key="1">
    <citation type="journal article" date="2019" name="Int. J. Syst. Evol. Microbiol.">
        <title>The Global Catalogue of Microorganisms (GCM) 10K type strain sequencing project: providing services to taxonomists for standard genome sequencing and annotation.</title>
        <authorList>
            <consortium name="The Broad Institute Genomics Platform"/>
            <consortium name="The Broad Institute Genome Sequencing Center for Infectious Disease"/>
            <person name="Wu L."/>
            <person name="Ma J."/>
        </authorList>
    </citation>
    <scope>NUCLEOTIDE SEQUENCE [LARGE SCALE GENOMIC DNA]</scope>
    <source>
        <strain evidence="10">JCM 18392</strain>
    </source>
</reference>
<feature type="domain" description="Peptidase S9A N-terminal" evidence="8">
    <location>
        <begin position="27"/>
        <end position="452"/>
    </location>
</feature>
<keyword evidence="4" id="KW-0720">Serine protease</keyword>
<comment type="caution">
    <text evidence="9">The sequence shown here is derived from an EMBL/GenBank/DDBJ whole genome shotgun (WGS) entry which is preliminary data.</text>
</comment>
<comment type="similarity">
    <text evidence="1">Belongs to the peptidase S9A family.</text>
</comment>
<evidence type="ECO:0000256" key="5">
    <source>
        <dbReference type="SAM" id="MobiDB-lite"/>
    </source>
</evidence>
<dbReference type="Pfam" id="PF00326">
    <property type="entry name" value="Peptidase_S9"/>
    <property type="match status" value="1"/>
</dbReference>
<keyword evidence="10" id="KW-1185">Reference proteome</keyword>
<dbReference type="PANTHER" id="PTHR11757:SF19">
    <property type="entry name" value="PROLYL ENDOPEPTIDASE-LIKE"/>
    <property type="match status" value="1"/>
</dbReference>
<dbReference type="Gene3D" id="3.40.50.1820">
    <property type="entry name" value="alpha/beta hydrolase"/>
    <property type="match status" value="1"/>
</dbReference>
<evidence type="ECO:0000256" key="1">
    <source>
        <dbReference type="ARBA" id="ARBA00005228"/>
    </source>
</evidence>
<protein>
    <submittedName>
        <fullName evidence="9">S9 family peptidase</fullName>
    </submittedName>
</protein>
<evidence type="ECO:0000259" key="8">
    <source>
        <dbReference type="Pfam" id="PF02897"/>
    </source>
</evidence>
<sequence length="731" mass="82366">MHPLKLTLATLLLMTSHLHAAELPPPPDAEKKPHTVKAPHGAERSDEYYWLRDDKRQAKDVIAYLEAENAYADAVLAPLKPLQDALYEEIVGRIKQDDGSVPYRERGWWYYTRYETGQDYPIHARRKDVAGATTPSMLEASQAPDADEQVLLDVNALAKGKDYYNIGDWEVSQDNRLLAYAEDSNGRRQYTIRFKDLGSGELYPEQIPGVSANLVWADDNKTLFYVENDPETLLTVRVKKHVLGTPVSEDVVVYEEEDDSFYMGIGRTRDDRFICIGVQSTVSSETRCTPAADPGAFTVLAPRERDVEYDADHYDGRWVIHTNAPDEKGVPSPNFKLVTAPTGASSRKQWRDWVAHRDDVFIEGFELFDGFTAVAERSNALERIRVLRGDPGAADDDGEYVEADEPAYSMGLSVNSEPDAEWLRYSYTSLTTPATTYELNLRTGERRQLKQQPVLGYEPSKYVTERVWATARDGTKIPVSLVYRKGFKRNGEAAMLQYAYGSYGASMDPNFSVTTVSLLDRGMVYALAHIRGGQEMGRKWYDAGKLLAKKNTFTDFVDVTDDLVARGYAAKDRVAAYGGSAGGLLMGAIANMAPDKYRVILTQVPFVDVVTTMLDPSIPLTTNEYDEWGNPEQAEFYDYMLSYSPYDNLRRQDYPAMFVGTGLWDSQVQYWEPAKYVARLRDVDTGTQPVVFRTNMDAGHGGKSGRFRKYRELSEMYAFLIDQLGVDHAAR</sequence>
<dbReference type="EMBL" id="BAABJY010000001">
    <property type="protein sequence ID" value="GAA4855171.1"/>
    <property type="molecule type" value="Genomic_DNA"/>
</dbReference>
<evidence type="ECO:0000313" key="10">
    <source>
        <dbReference type="Proteomes" id="UP001501323"/>
    </source>
</evidence>
<gene>
    <name evidence="9" type="ORF">GCM10023332_03460</name>
</gene>
<feature type="signal peptide" evidence="6">
    <location>
        <begin position="1"/>
        <end position="20"/>
    </location>
</feature>
<feature type="chain" id="PRO_5046185383" evidence="6">
    <location>
        <begin position="21"/>
        <end position="731"/>
    </location>
</feature>
<dbReference type="PANTHER" id="PTHR11757">
    <property type="entry name" value="PROTEASE FAMILY S9A OLIGOPEPTIDASE"/>
    <property type="match status" value="1"/>
</dbReference>
<proteinExistence type="inferred from homology"/>
<dbReference type="PRINTS" id="PR00862">
    <property type="entry name" value="PROLIGOPTASE"/>
</dbReference>
<evidence type="ECO:0000256" key="2">
    <source>
        <dbReference type="ARBA" id="ARBA00022670"/>
    </source>
</evidence>
<dbReference type="InterPro" id="IPR029058">
    <property type="entry name" value="AB_hydrolase_fold"/>
</dbReference>
<dbReference type="Gene3D" id="2.130.10.120">
    <property type="entry name" value="Prolyl oligopeptidase, N-terminal domain"/>
    <property type="match status" value="1"/>
</dbReference>
<dbReference type="SUPFAM" id="SSF50993">
    <property type="entry name" value="Peptidase/esterase 'gauge' domain"/>
    <property type="match status" value="1"/>
</dbReference>
<dbReference type="InterPro" id="IPR002470">
    <property type="entry name" value="Peptidase_S9A"/>
</dbReference>
<evidence type="ECO:0000256" key="6">
    <source>
        <dbReference type="SAM" id="SignalP"/>
    </source>
</evidence>
<keyword evidence="3" id="KW-0378">Hydrolase</keyword>
<accession>A0ABP9DW82</accession>
<feature type="region of interest" description="Disordered" evidence="5">
    <location>
        <begin position="22"/>
        <end position="41"/>
    </location>
</feature>
<keyword evidence="6" id="KW-0732">Signal</keyword>
<evidence type="ECO:0000256" key="3">
    <source>
        <dbReference type="ARBA" id="ARBA00022801"/>
    </source>
</evidence>
<evidence type="ECO:0000259" key="7">
    <source>
        <dbReference type="Pfam" id="PF00326"/>
    </source>
</evidence>
<dbReference type="InterPro" id="IPR051543">
    <property type="entry name" value="Serine_Peptidase_S9A"/>
</dbReference>
<dbReference type="InterPro" id="IPR001375">
    <property type="entry name" value="Peptidase_S9_cat"/>
</dbReference>
<feature type="domain" description="Peptidase S9 prolyl oligopeptidase catalytic" evidence="7">
    <location>
        <begin position="510"/>
        <end position="725"/>
    </location>
</feature>
<evidence type="ECO:0000313" key="9">
    <source>
        <dbReference type="EMBL" id="GAA4855171.1"/>
    </source>
</evidence>
<dbReference type="Pfam" id="PF02897">
    <property type="entry name" value="Peptidase_S9_N"/>
    <property type="match status" value="1"/>
</dbReference>
<dbReference type="SUPFAM" id="SSF53474">
    <property type="entry name" value="alpha/beta-Hydrolases"/>
    <property type="match status" value="1"/>
</dbReference>
<organism evidence="9 10">
    <name type="scientific">Luteimonas vadosa</name>
    <dbReference type="NCBI Taxonomy" id="1165507"/>
    <lineage>
        <taxon>Bacteria</taxon>
        <taxon>Pseudomonadati</taxon>
        <taxon>Pseudomonadota</taxon>
        <taxon>Gammaproteobacteria</taxon>
        <taxon>Lysobacterales</taxon>
        <taxon>Lysobacteraceae</taxon>
        <taxon>Luteimonas</taxon>
    </lineage>
</organism>
<name>A0ABP9DW82_9GAMM</name>
<dbReference type="RefSeq" id="WP_425563025.1">
    <property type="nucleotide sequence ID" value="NZ_BAABJY010000001.1"/>
</dbReference>
<evidence type="ECO:0000256" key="4">
    <source>
        <dbReference type="ARBA" id="ARBA00022825"/>
    </source>
</evidence>